<protein>
    <submittedName>
        <fullName evidence="1">Uncharacterized protein</fullName>
    </submittedName>
</protein>
<organism evidence="1 2">
    <name type="scientific">Knipowitschia caucasica</name>
    <name type="common">Caucasian dwarf goby</name>
    <name type="synonym">Pomatoschistus caucasicus</name>
    <dbReference type="NCBI Taxonomy" id="637954"/>
    <lineage>
        <taxon>Eukaryota</taxon>
        <taxon>Metazoa</taxon>
        <taxon>Chordata</taxon>
        <taxon>Craniata</taxon>
        <taxon>Vertebrata</taxon>
        <taxon>Euteleostomi</taxon>
        <taxon>Actinopterygii</taxon>
        <taxon>Neopterygii</taxon>
        <taxon>Teleostei</taxon>
        <taxon>Neoteleostei</taxon>
        <taxon>Acanthomorphata</taxon>
        <taxon>Gobiaria</taxon>
        <taxon>Gobiiformes</taxon>
        <taxon>Gobioidei</taxon>
        <taxon>Gobiidae</taxon>
        <taxon>Gobiinae</taxon>
        <taxon>Knipowitschia</taxon>
    </lineage>
</organism>
<dbReference type="EMBL" id="OZ035831">
    <property type="protein sequence ID" value="CAL1614728.1"/>
    <property type="molecule type" value="Genomic_DNA"/>
</dbReference>
<evidence type="ECO:0000313" key="2">
    <source>
        <dbReference type="Proteomes" id="UP001497482"/>
    </source>
</evidence>
<name>A0AAV2MMW6_KNICA</name>
<gene>
    <name evidence="1" type="ORF">KC01_LOCUS40764</name>
</gene>
<proteinExistence type="predicted"/>
<sequence length="97" mass="9955">MAELISAPAAARARGRLRARTGPASIDALSGAVNQRGEPEAAAAAVRRCVAVDKGGTFFSATPAAPRTLHLHPNVLERGALALITAARCFTALPARL</sequence>
<reference evidence="1 2" key="1">
    <citation type="submission" date="2024-04" db="EMBL/GenBank/DDBJ databases">
        <authorList>
            <person name="Waldvogel A.-M."/>
            <person name="Schoenle A."/>
        </authorList>
    </citation>
    <scope>NUCLEOTIDE SEQUENCE [LARGE SCALE GENOMIC DNA]</scope>
</reference>
<accession>A0AAV2MMW6</accession>
<dbReference type="AlphaFoldDB" id="A0AAV2MMW6"/>
<keyword evidence="2" id="KW-1185">Reference proteome</keyword>
<dbReference type="Proteomes" id="UP001497482">
    <property type="component" value="Chromosome 9"/>
</dbReference>
<evidence type="ECO:0000313" key="1">
    <source>
        <dbReference type="EMBL" id="CAL1614728.1"/>
    </source>
</evidence>